<dbReference type="InterPro" id="IPR018247">
    <property type="entry name" value="EF_Hand_1_Ca_BS"/>
</dbReference>
<keyword evidence="2" id="KW-0472">Membrane</keyword>
<dbReference type="Gene3D" id="2.60.40.3440">
    <property type="match status" value="1"/>
</dbReference>
<dbReference type="AlphaFoldDB" id="A0A1M6HSZ6"/>
<dbReference type="SUPFAM" id="SSF48726">
    <property type="entry name" value="Immunoglobulin"/>
    <property type="match status" value="1"/>
</dbReference>
<dbReference type="Gene3D" id="2.60.40.10">
    <property type="entry name" value="Immunoglobulins"/>
    <property type="match status" value="1"/>
</dbReference>
<dbReference type="Proteomes" id="UP000184231">
    <property type="component" value="Unassembled WGS sequence"/>
</dbReference>
<dbReference type="Pfam" id="PF17963">
    <property type="entry name" value="Big_9"/>
    <property type="match status" value="1"/>
</dbReference>
<evidence type="ECO:0000313" key="4">
    <source>
        <dbReference type="Proteomes" id="UP000184231"/>
    </source>
</evidence>
<sequence length="848" mass="90221">MIVGGLTLYLIIIKSWCLTNRTLFMYYFKRNIFVFLIVWTLFLSINRIFAQIGVGANFGIEADVHSGDILSGLSTDDWFYNGSSGAGVVDEATAITMGYKAQLMANNNIAFDLRQSIPNYATNGGYIWYSSRYGRDYVNISSPDLTTFIGGKNGDNPNTSWPIGSGQVPDKSDIVDAGVHMRRNGINVTDDLWVNLMISTLSSSGSHFIDFELFVSELQTTSNGFTNSGAQEGHTAWVFDTSGNVITIGDMIIGFSFGGSGVSGLEVRLWVDRTVHKPGTSPGGTSTFTWGNNIDGGSTYGYAQIVVPPGALLSSVNSLLSKDGPPWGTADTKGYVDDYGKGVFAEVGVNFTKLGFDPRALFGTGAACDSPFSAVLAKSRTSESFTSALKDFAGPYVFLGSAEGTQVNTTIVDPGDFDSCMTGETLTLKAEFMSTSSEYVWYSLTPGVVFPANGLSQISGVGMDEVVIDTMGDYQLGIAPLLGCTPATDPTDIISIRAKPCAFADSYNVTENISLNVAASGLIGNDTDDDSNDTLTVTTIPVVDVSNGTLNLASDGSFTYLPNPGFTGIDTFTYQVCDSFGLCDTAAVSLVVFADFDGDGIIDVNDLDDDNDGILDTTESNGIDPSADHDSDGIPNYRDPDFCTLNIHGVCENLDPNGDGIPNHLDLDSDGDGCNDVTEAGFTDANGDGILGDLSTMVDANGLVVGTNVTDGYTTPKDGDNNSIYDFLEVGQAAVITMQPSDVTVLVGANTSFSMTATSAITYQWQLSTDGGSSFSNLSNGGKYSGSDTPTLQINSVQLDMNDYQYRVIVFNDAFNCDTTDTTVPASLRVLVRSVITNKRITHRVKKN</sequence>
<feature type="transmembrane region" description="Helical" evidence="2">
    <location>
        <begin position="31"/>
        <end position="50"/>
    </location>
</feature>
<evidence type="ECO:0008006" key="5">
    <source>
        <dbReference type="Google" id="ProtNLM"/>
    </source>
</evidence>
<evidence type="ECO:0000256" key="1">
    <source>
        <dbReference type="SAM" id="MobiDB-lite"/>
    </source>
</evidence>
<dbReference type="STRING" id="558155.SAMN04487911_1152"/>
<dbReference type="InterPro" id="IPR013783">
    <property type="entry name" value="Ig-like_fold"/>
</dbReference>
<accession>A0A1M6HSZ6</accession>
<dbReference type="EMBL" id="FQYX01000015">
    <property type="protein sequence ID" value="SHJ25336.1"/>
    <property type="molecule type" value="Genomic_DNA"/>
</dbReference>
<feature type="region of interest" description="Disordered" evidence="1">
    <location>
        <begin position="615"/>
        <end position="634"/>
    </location>
</feature>
<feature type="transmembrane region" description="Helical" evidence="2">
    <location>
        <begin position="6"/>
        <end position="24"/>
    </location>
</feature>
<name>A0A1M6HSZ6_9FLAO</name>
<proteinExistence type="predicted"/>
<keyword evidence="2" id="KW-0812">Transmembrane</keyword>
<reference evidence="3 4" key="1">
    <citation type="submission" date="2016-11" db="EMBL/GenBank/DDBJ databases">
        <authorList>
            <person name="Jaros S."/>
            <person name="Januszkiewicz K."/>
            <person name="Wedrychowicz H."/>
        </authorList>
    </citation>
    <scope>NUCLEOTIDE SEQUENCE [LARGE SCALE GENOMIC DNA]</scope>
    <source>
        <strain evidence="3 4">CGMCC 1.8863</strain>
    </source>
</reference>
<protein>
    <recommendedName>
        <fullName evidence="5">Thrombospondin type 3 repeat-containing protein</fullName>
    </recommendedName>
</protein>
<dbReference type="PROSITE" id="PS00018">
    <property type="entry name" value="EF_HAND_1"/>
    <property type="match status" value="1"/>
</dbReference>
<keyword evidence="2" id="KW-1133">Transmembrane helix</keyword>
<dbReference type="InterPro" id="IPR036179">
    <property type="entry name" value="Ig-like_dom_sf"/>
</dbReference>
<evidence type="ECO:0000256" key="2">
    <source>
        <dbReference type="SAM" id="Phobius"/>
    </source>
</evidence>
<gene>
    <name evidence="3" type="ORF">SAMN04487911_1152</name>
</gene>
<evidence type="ECO:0000313" key="3">
    <source>
        <dbReference type="EMBL" id="SHJ25336.1"/>
    </source>
</evidence>
<keyword evidence="4" id="KW-1185">Reference proteome</keyword>
<organism evidence="3 4">
    <name type="scientific">Arenibacter nanhaiticus</name>
    <dbReference type="NCBI Taxonomy" id="558155"/>
    <lineage>
        <taxon>Bacteria</taxon>
        <taxon>Pseudomonadati</taxon>
        <taxon>Bacteroidota</taxon>
        <taxon>Flavobacteriia</taxon>
        <taxon>Flavobacteriales</taxon>
        <taxon>Flavobacteriaceae</taxon>
        <taxon>Arenibacter</taxon>
    </lineage>
</organism>